<sequence>MNRQRRRESDWALVVSFWAFSLLFGIGAAITGWGLAMILAWVMLAVAAVSAMTHTGDGDERLFH</sequence>
<dbReference type="KEGG" id="llu:AKJ09_09515"/>
<accession>A0A0K1QB11</accession>
<feature type="transmembrane region" description="Helical" evidence="1">
    <location>
        <begin position="12"/>
        <end position="30"/>
    </location>
</feature>
<name>A0A0K1QB11_9BACT</name>
<proteinExistence type="predicted"/>
<keyword evidence="1" id="KW-0812">Transmembrane</keyword>
<reference evidence="2 3" key="1">
    <citation type="submission" date="2015-08" db="EMBL/GenBank/DDBJ databases">
        <authorList>
            <person name="Babu N.S."/>
            <person name="Beckwith C.J."/>
            <person name="Beseler K.G."/>
            <person name="Brison A."/>
            <person name="Carone J.V."/>
            <person name="Caskin T.P."/>
            <person name="Diamond M."/>
            <person name="Durham M.E."/>
            <person name="Foxe J.M."/>
            <person name="Go M."/>
            <person name="Henderson B.A."/>
            <person name="Jones I.B."/>
            <person name="McGettigan J.A."/>
            <person name="Micheletti S.J."/>
            <person name="Nasrallah M.E."/>
            <person name="Ortiz D."/>
            <person name="Piller C.R."/>
            <person name="Privatt S.R."/>
            <person name="Schneider S.L."/>
            <person name="Sharp S."/>
            <person name="Smith T.C."/>
            <person name="Stanton J.D."/>
            <person name="Ullery H.E."/>
            <person name="Wilson R.J."/>
            <person name="Serrano M.G."/>
            <person name="Buck G."/>
            <person name="Lee V."/>
            <person name="Wang Y."/>
            <person name="Carvalho R."/>
            <person name="Voegtly L."/>
            <person name="Shi R."/>
            <person name="Duckworth R."/>
            <person name="Johnson A."/>
            <person name="Loviza R."/>
            <person name="Walstead R."/>
            <person name="Shah Z."/>
            <person name="Kiflezghi M."/>
            <person name="Wade K."/>
            <person name="Ball S.L."/>
            <person name="Bradley K.W."/>
            <person name="Asai D.J."/>
            <person name="Bowman C.A."/>
            <person name="Russell D.A."/>
            <person name="Pope W.H."/>
            <person name="Jacobs-Sera D."/>
            <person name="Hendrix R.W."/>
            <person name="Hatfull G.F."/>
        </authorList>
    </citation>
    <scope>NUCLEOTIDE SEQUENCE [LARGE SCALE GENOMIC DNA]</scope>
    <source>
        <strain evidence="2 3">DSM 27648</strain>
    </source>
</reference>
<dbReference type="AlphaFoldDB" id="A0A0K1QB11"/>
<keyword evidence="1" id="KW-0472">Membrane</keyword>
<evidence type="ECO:0000256" key="1">
    <source>
        <dbReference type="SAM" id="Phobius"/>
    </source>
</evidence>
<keyword evidence="3" id="KW-1185">Reference proteome</keyword>
<gene>
    <name evidence="2" type="ORF">AKJ09_09515</name>
</gene>
<protein>
    <submittedName>
        <fullName evidence="2">Uncharacterized protein</fullName>
    </submittedName>
</protein>
<evidence type="ECO:0000313" key="3">
    <source>
        <dbReference type="Proteomes" id="UP000064967"/>
    </source>
</evidence>
<organism evidence="2 3">
    <name type="scientific">Labilithrix luteola</name>
    <dbReference type="NCBI Taxonomy" id="1391654"/>
    <lineage>
        <taxon>Bacteria</taxon>
        <taxon>Pseudomonadati</taxon>
        <taxon>Myxococcota</taxon>
        <taxon>Polyangia</taxon>
        <taxon>Polyangiales</taxon>
        <taxon>Labilitrichaceae</taxon>
        <taxon>Labilithrix</taxon>
    </lineage>
</organism>
<dbReference type="STRING" id="1391654.AKJ09_09515"/>
<keyword evidence="1" id="KW-1133">Transmembrane helix</keyword>
<dbReference type="RefSeq" id="WP_146653711.1">
    <property type="nucleotide sequence ID" value="NZ_CP012333.1"/>
</dbReference>
<evidence type="ECO:0000313" key="2">
    <source>
        <dbReference type="EMBL" id="AKV02852.1"/>
    </source>
</evidence>
<dbReference type="Proteomes" id="UP000064967">
    <property type="component" value="Chromosome"/>
</dbReference>
<dbReference type="EMBL" id="CP012333">
    <property type="protein sequence ID" value="AKV02852.1"/>
    <property type="molecule type" value="Genomic_DNA"/>
</dbReference>